<name>T0HGQ7_9SPHN</name>
<protein>
    <recommendedName>
        <fullName evidence="3">Lipoprotein</fullName>
    </recommendedName>
</protein>
<dbReference type="EMBL" id="ATDP01000104">
    <property type="protein sequence ID" value="EQB12197.1"/>
    <property type="molecule type" value="Genomic_DNA"/>
</dbReference>
<dbReference type="eggNOG" id="ENOG5033197">
    <property type="taxonomic scope" value="Bacteria"/>
</dbReference>
<dbReference type="RefSeq" id="WP_021227649.1">
    <property type="nucleotide sequence ID" value="NZ_ATDP01000104.1"/>
</dbReference>
<dbReference type="OrthoDB" id="7068885at2"/>
<accession>T0HGQ7</accession>
<evidence type="ECO:0000313" key="1">
    <source>
        <dbReference type="EMBL" id="EQB12197.1"/>
    </source>
</evidence>
<sequence>MQRALALIMLIAVGGCHDGPARHQDGATVARMTAASAVPPLPASQPVQAPPAPAPALAPELVGADVARAQWARSDDGKSGKTPRCAPLALASAAGADGVPRAADFSGGWGVAFDLPNLRSAYGFAGPGVLPDDETPPEAQRIRLARQWPYMQELDQLPAPSFAGYGLSGAEPYPEDNPEGHGLQSIAYVHVGGQTCTYNVWSRISRAHLQALLGNLRLLD</sequence>
<organism evidence="1 2">
    <name type="scientific">Sphingobium lactosutens DS20</name>
    <dbReference type="NCBI Taxonomy" id="1331060"/>
    <lineage>
        <taxon>Bacteria</taxon>
        <taxon>Pseudomonadati</taxon>
        <taxon>Pseudomonadota</taxon>
        <taxon>Alphaproteobacteria</taxon>
        <taxon>Sphingomonadales</taxon>
        <taxon>Sphingomonadaceae</taxon>
        <taxon>Sphingobium</taxon>
    </lineage>
</organism>
<gene>
    <name evidence="1" type="ORF">RLDS_20820</name>
</gene>
<dbReference type="AlphaFoldDB" id="T0HGQ7"/>
<evidence type="ECO:0000313" key="2">
    <source>
        <dbReference type="Proteomes" id="UP000015531"/>
    </source>
</evidence>
<dbReference type="PROSITE" id="PS51257">
    <property type="entry name" value="PROKAR_LIPOPROTEIN"/>
    <property type="match status" value="1"/>
</dbReference>
<evidence type="ECO:0008006" key="3">
    <source>
        <dbReference type="Google" id="ProtNLM"/>
    </source>
</evidence>
<reference evidence="1 2" key="1">
    <citation type="journal article" date="2013" name="Genome Announc.">
        <title>Draft Genome Sequence of Sphingobium lactosutens Strain DS20T, Isolated from a Hexachlorocyclohexane Dumpsite.</title>
        <authorList>
            <person name="Kumar R."/>
            <person name="Dwivedi V."/>
            <person name="Negi V."/>
            <person name="Khurana J.P."/>
            <person name="Lal R."/>
        </authorList>
    </citation>
    <scope>NUCLEOTIDE SEQUENCE [LARGE SCALE GENOMIC DNA]</scope>
    <source>
        <strain evidence="1 2">DS20</strain>
    </source>
</reference>
<dbReference type="Proteomes" id="UP000015531">
    <property type="component" value="Unassembled WGS sequence"/>
</dbReference>
<dbReference type="PATRIC" id="fig|1331060.3.peg.4023"/>
<proteinExistence type="predicted"/>
<keyword evidence="2" id="KW-1185">Reference proteome</keyword>
<comment type="caution">
    <text evidence="1">The sequence shown here is derived from an EMBL/GenBank/DDBJ whole genome shotgun (WGS) entry which is preliminary data.</text>
</comment>